<keyword evidence="2" id="KW-1185">Reference proteome</keyword>
<dbReference type="STRING" id="181874.A0A409YSL8"/>
<comment type="caution">
    <text evidence="1">The sequence shown here is derived from an EMBL/GenBank/DDBJ whole genome shotgun (WGS) entry which is preliminary data.</text>
</comment>
<accession>A0A409YSL8</accession>
<sequence length="52" mass="6147">MYELRTLAAMLLKNYEWTLPKNSPHTDFPKNGFSPFALSLPRDMDISFTRRK</sequence>
<evidence type="ECO:0000313" key="2">
    <source>
        <dbReference type="Proteomes" id="UP000284842"/>
    </source>
</evidence>
<gene>
    <name evidence="1" type="ORF">CVT24_004646</name>
</gene>
<dbReference type="OrthoDB" id="1470350at2759"/>
<organism evidence="1 2">
    <name type="scientific">Panaeolus cyanescens</name>
    <dbReference type="NCBI Taxonomy" id="181874"/>
    <lineage>
        <taxon>Eukaryota</taxon>
        <taxon>Fungi</taxon>
        <taxon>Dikarya</taxon>
        <taxon>Basidiomycota</taxon>
        <taxon>Agaricomycotina</taxon>
        <taxon>Agaricomycetes</taxon>
        <taxon>Agaricomycetidae</taxon>
        <taxon>Agaricales</taxon>
        <taxon>Agaricineae</taxon>
        <taxon>Galeropsidaceae</taxon>
        <taxon>Panaeolus</taxon>
    </lineage>
</organism>
<dbReference type="InParanoid" id="A0A409YSL8"/>
<dbReference type="Proteomes" id="UP000284842">
    <property type="component" value="Unassembled WGS sequence"/>
</dbReference>
<protein>
    <recommendedName>
        <fullName evidence="3">Cytochrome P450</fullName>
    </recommendedName>
</protein>
<evidence type="ECO:0008006" key="3">
    <source>
        <dbReference type="Google" id="ProtNLM"/>
    </source>
</evidence>
<evidence type="ECO:0000313" key="1">
    <source>
        <dbReference type="EMBL" id="PPR06004.1"/>
    </source>
</evidence>
<dbReference type="EMBL" id="NHTK01000720">
    <property type="protein sequence ID" value="PPR06004.1"/>
    <property type="molecule type" value="Genomic_DNA"/>
</dbReference>
<name>A0A409YSL8_9AGAR</name>
<dbReference type="AlphaFoldDB" id="A0A409YSL8"/>
<proteinExistence type="predicted"/>
<reference evidence="1 2" key="1">
    <citation type="journal article" date="2018" name="Evol. Lett.">
        <title>Horizontal gene cluster transfer increased hallucinogenic mushroom diversity.</title>
        <authorList>
            <person name="Reynolds H.T."/>
            <person name="Vijayakumar V."/>
            <person name="Gluck-Thaler E."/>
            <person name="Korotkin H.B."/>
            <person name="Matheny P.B."/>
            <person name="Slot J.C."/>
        </authorList>
    </citation>
    <scope>NUCLEOTIDE SEQUENCE [LARGE SCALE GENOMIC DNA]</scope>
    <source>
        <strain evidence="1 2">2629</strain>
    </source>
</reference>